<sequence length="137" mass="15046">MSELGVLLAAEGDAAEAAENSLDAPERTNVKVTRGCSTRDGQLFSDEERMNVHKVIQTSALSGRIAEGKADPITAEERAIVGELRASYEKRFGHGKSHSADTHRTRFNSEEEEEEEEEERANADADELIRLGQEMGT</sequence>
<protein>
    <submittedName>
        <fullName evidence="2">Uncharacterized protein</fullName>
    </submittedName>
</protein>
<feature type="compositionally biased region" description="Basic and acidic residues" evidence="1">
    <location>
        <begin position="91"/>
        <end position="109"/>
    </location>
</feature>
<evidence type="ECO:0000313" key="2">
    <source>
        <dbReference type="EMBL" id="MBM7473150.1"/>
    </source>
</evidence>
<proteinExistence type="predicted"/>
<accession>A0ABS2L8U8</accession>
<dbReference type="RefSeq" id="WP_205110380.1">
    <property type="nucleotide sequence ID" value="NZ_BAAAHT010000014.1"/>
</dbReference>
<gene>
    <name evidence="2" type="ORF">JOE66_002784</name>
</gene>
<feature type="compositionally biased region" description="Basic and acidic residues" evidence="1">
    <location>
        <begin position="120"/>
        <end position="129"/>
    </location>
</feature>
<dbReference type="Proteomes" id="UP000776164">
    <property type="component" value="Unassembled WGS sequence"/>
</dbReference>
<feature type="compositionally biased region" description="Acidic residues" evidence="1">
    <location>
        <begin position="110"/>
        <end position="119"/>
    </location>
</feature>
<organism evidence="2 3">
    <name type="scientific">Subtercola frigoramans</name>
    <dbReference type="NCBI Taxonomy" id="120298"/>
    <lineage>
        <taxon>Bacteria</taxon>
        <taxon>Bacillati</taxon>
        <taxon>Actinomycetota</taxon>
        <taxon>Actinomycetes</taxon>
        <taxon>Micrococcales</taxon>
        <taxon>Microbacteriaceae</taxon>
        <taxon>Subtercola</taxon>
    </lineage>
</organism>
<keyword evidence="3" id="KW-1185">Reference proteome</keyword>
<comment type="caution">
    <text evidence="2">The sequence shown here is derived from an EMBL/GenBank/DDBJ whole genome shotgun (WGS) entry which is preliminary data.</text>
</comment>
<name>A0ABS2L8U8_9MICO</name>
<feature type="region of interest" description="Disordered" evidence="1">
    <location>
        <begin position="91"/>
        <end position="137"/>
    </location>
</feature>
<evidence type="ECO:0000313" key="3">
    <source>
        <dbReference type="Proteomes" id="UP000776164"/>
    </source>
</evidence>
<reference evidence="2 3" key="1">
    <citation type="submission" date="2021-01" db="EMBL/GenBank/DDBJ databases">
        <title>Sequencing the genomes of 1000 actinobacteria strains.</title>
        <authorList>
            <person name="Klenk H.-P."/>
        </authorList>
    </citation>
    <scope>NUCLEOTIDE SEQUENCE [LARGE SCALE GENOMIC DNA]</scope>
    <source>
        <strain evidence="2 3">DSM 13057</strain>
    </source>
</reference>
<evidence type="ECO:0000256" key="1">
    <source>
        <dbReference type="SAM" id="MobiDB-lite"/>
    </source>
</evidence>
<dbReference type="EMBL" id="JAFBBU010000001">
    <property type="protein sequence ID" value="MBM7473150.1"/>
    <property type="molecule type" value="Genomic_DNA"/>
</dbReference>